<feature type="chain" id="PRO_5037910188" description="L-ascorbate metabolism protein UlaG, beta-lactamase superfamily" evidence="1">
    <location>
        <begin position="38"/>
        <end position="287"/>
    </location>
</feature>
<dbReference type="SUPFAM" id="SSF56281">
    <property type="entry name" value="Metallo-hydrolase/oxidoreductase"/>
    <property type="match status" value="1"/>
</dbReference>
<dbReference type="Pfam" id="PF13483">
    <property type="entry name" value="Lactamase_B_3"/>
    <property type="match status" value="1"/>
</dbReference>
<dbReference type="InterPro" id="IPR036866">
    <property type="entry name" value="RibonucZ/Hydroxyglut_hydro"/>
</dbReference>
<reference evidence="2" key="2">
    <citation type="journal article" date="2020" name="Microorganisms">
        <title>Osmotic Adaptation and Compatible Solute Biosynthesis of Phototrophic Bacteria as Revealed from Genome Analyses.</title>
        <authorList>
            <person name="Imhoff J.F."/>
            <person name="Rahn T."/>
            <person name="Kunzel S."/>
            <person name="Keller A."/>
            <person name="Neulinger S.C."/>
        </authorList>
    </citation>
    <scope>NUCLEOTIDE SEQUENCE</scope>
    <source>
        <strain evidence="2">DSM 9154</strain>
    </source>
</reference>
<comment type="caution">
    <text evidence="2">The sequence shown here is derived from an EMBL/GenBank/DDBJ whole genome shotgun (WGS) entry which is preliminary data.</text>
</comment>
<dbReference type="Gene3D" id="3.60.15.10">
    <property type="entry name" value="Ribonuclease Z/Hydroxyacylglutathione hydrolase-like"/>
    <property type="match status" value="1"/>
</dbReference>
<evidence type="ECO:0008006" key="4">
    <source>
        <dbReference type="Google" id="ProtNLM"/>
    </source>
</evidence>
<feature type="signal peptide" evidence="1">
    <location>
        <begin position="1"/>
        <end position="37"/>
    </location>
</feature>
<dbReference type="RefSeq" id="WP_081728520.1">
    <property type="nucleotide sequence ID" value="NZ_NRRE01000030.1"/>
</dbReference>
<dbReference type="EMBL" id="NRRE01000030">
    <property type="protein sequence ID" value="MBK1698837.1"/>
    <property type="molecule type" value="Genomic_DNA"/>
</dbReference>
<sequence length="287" mass="31084">MFAHTRVGLRRFGWGTRTALALIVLCGLTVAPSPAAASQCFAFVEKPPTVPSPLRQASWRPAQAQEVAEAPQVGIEFVGHATFRITTPGGVVVATDYTGNHGTGRLPNLVTMNRAHTTHYTNSPDPRIAHVLRGWNPEGGAAQHDLEVGDLRVRNVSTDIRSWSSAAVDKHGNSIFIFEVADLCIGHLGHLHHRLSDADLALIGRLDVVMAPVDGSWTLDLPNMIATLKDLRASLVIPMHFFGAGSLSRFLAGMSDAFEIRRAQDPVIRVSLANLPRQPTVLVPYGY</sequence>
<keyword evidence="1" id="KW-0732">Signal</keyword>
<gene>
    <name evidence="2" type="ORF">CKO21_16450</name>
</gene>
<accession>A0A934QL99</accession>
<dbReference type="Proteomes" id="UP000778970">
    <property type="component" value="Unassembled WGS sequence"/>
</dbReference>
<organism evidence="2 3">
    <name type="scientific">Rhodovibrio salinarum</name>
    <dbReference type="NCBI Taxonomy" id="1087"/>
    <lineage>
        <taxon>Bacteria</taxon>
        <taxon>Pseudomonadati</taxon>
        <taxon>Pseudomonadota</taxon>
        <taxon>Alphaproteobacteria</taxon>
        <taxon>Rhodospirillales</taxon>
        <taxon>Rhodovibrionaceae</taxon>
        <taxon>Rhodovibrio</taxon>
    </lineage>
</organism>
<dbReference type="PANTHER" id="PTHR39189:SF1">
    <property type="entry name" value="UPF0173 METAL-DEPENDENT HYDROLASE YTKL"/>
    <property type="match status" value="1"/>
</dbReference>
<dbReference type="AlphaFoldDB" id="A0A934QL99"/>
<keyword evidence="3" id="KW-1185">Reference proteome</keyword>
<evidence type="ECO:0000313" key="2">
    <source>
        <dbReference type="EMBL" id="MBK1698837.1"/>
    </source>
</evidence>
<evidence type="ECO:0000256" key="1">
    <source>
        <dbReference type="SAM" id="SignalP"/>
    </source>
</evidence>
<evidence type="ECO:0000313" key="3">
    <source>
        <dbReference type="Proteomes" id="UP000778970"/>
    </source>
</evidence>
<proteinExistence type="predicted"/>
<name>A0A934QL99_9PROT</name>
<protein>
    <recommendedName>
        <fullName evidence="4">L-ascorbate metabolism protein UlaG, beta-lactamase superfamily</fullName>
    </recommendedName>
</protein>
<reference evidence="2" key="1">
    <citation type="submission" date="2017-08" db="EMBL/GenBank/DDBJ databases">
        <authorList>
            <person name="Imhoff J.F."/>
            <person name="Rahn T."/>
            <person name="Kuenzel S."/>
            <person name="Neulinger S.C."/>
        </authorList>
    </citation>
    <scope>NUCLEOTIDE SEQUENCE</scope>
    <source>
        <strain evidence="2">DSM 9154</strain>
    </source>
</reference>
<dbReference type="PANTHER" id="PTHR39189">
    <property type="entry name" value="UPF0173 METAL-DEPENDENT HYDROLASE YTKL"/>
    <property type="match status" value="1"/>
</dbReference>